<evidence type="ECO:0000256" key="2">
    <source>
        <dbReference type="ARBA" id="ARBA00022630"/>
    </source>
</evidence>
<name>A0A6B0T353_9EURY</name>
<dbReference type="InterPro" id="IPR002081">
    <property type="entry name" value="Cryptochrome/DNA_photolyase_1"/>
</dbReference>
<keyword evidence="11" id="KW-1185">Reference proteome</keyword>
<evidence type="ECO:0000259" key="9">
    <source>
        <dbReference type="PROSITE" id="PS51645"/>
    </source>
</evidence>
<comment type="similarity">
    <text evidence="1 7">Belongs to the DNA photolyase class-1 family.</text>
</comment>
<dbReference type="SUPFAM" id="SSF52425">
    <property type="entry name" value="Cryptochrome/photolyase, N-terminal domain"/>
    <property type="match status" value="1"/>
</dbReference>
<dbReference type="AlphaFoldDB" id="A0A6B0T353"/>
<dbReference type="PANTHER" id="PTHR11455:SF22">
    <property type="entry name" value="CRYPTOCHROME DASH"/>
    <property type="match status" value="1"/>
</dbReference>
<dbReference type="GO" id="GO:0071949">
    <property type="term" value="F:FAD binding"/>
    <property type="evidence" value="ECO:0007669"/>
    <property type="project" value="TreeGrafter"/>
</dbReference>
<dbReference type="PROSITE" id="PS51645">
    <property type="entry name" value="PHR_CRY_ALPHA_BETA"/>
    <property type="match status" value="1"/>
</dbReference>
<feature type="site" description="Electron transfer via tryptophanyl radical" evidence="6">
    <location>
        <position position="377"/>
    </location>
</feature>
<dbReference type="GO" id="GO:0003904">
    <property type="term" value="F:deoxyribodipyrimidine photo-lyase activity"/>
    <property type="evidence" value="ECO:0007669"/>
    <property type="project" value="TreeGrafter"/>
</dbReference>
<comment type="cofactor">
    <cofactor evidence="5 7">
        <name>FAD</name>
        <dbReference type="ChEBI" id="CHEBI:57692"/>
    </cofactor>
    <text evidence="5 7">Binds 1 FAD per subunit.</text>
</comment>
<dbReference type="InterPro" id="IPR014729">
    <property type="entry name" value="Rossmann-like_a/b/a_fold"/>
</dbReference>
<dbReference type="Gene3D" id="1.25.40.80">
    <property type="match status" value="1"/>
</dbReference>
<evidence type="ECO:0000256" key="6">
    <source>
        <dbReference type="PIRSR" id="PIRSR602081-2"/>
    </source>
</evidence>
<feature type="domain" description="Photolyase/cryptochrome alpha/beta" evidence="9">
    <location>
        <begin position="2"/>
        <end position="135"/>
    </location>
</feature>
<feature type="site" description="Electron transfer via tryptophanyl radical" evidence="6">
    <location>
        <position position="324"/>
    </location>
</feature>
<protein>
    <recommendedName>
        <fullName evidence="7">Cryptochrome DASH</fullName>
    </recommendedName>
</protein>
<keyword evidence="3 5" id="KW-0274">FAD</keyword>
<evidence type="ECO:0000256" key="1">
    <source>
        <dbReference type="ARBA" id="ARBA00005862"/>
    </source>
</evidence>
<comment type="caution">
    <text evidence="10">The sequence shown here is derived from an EMBL/GenBank/DDBJ whole genome shotgun (WGS) entry which is preliminary data.</text>
</comment>
<evidence type="ECO:0000256" key="7">
    <source>
        <dbReference type="RuleBase" id="RU367151"/>
    </source>
</evidence>
<dbReference type="OrthoDB" id="11721at2157"/>
<dbReference type="Gene3D" id="1.10.579.10">
    <property type="entry name" value="DNA Cyclobutane Dipyrimidine Photolyase, subunit A, domain 3"/>
    <property type="match status" value="1"/>
</dbReference>
<organism evidence="10 11">
    <name type="scientific">Halovenus carboxidivorans</name>
    <dbReference type="NCBI Taxonomy" id="2692199"/>
    <lineage>
        <taxon>Archaea</taxon>
        <taxon>Methanobacteriati</taxon>
        <taxon>Methanobacteriota</taxon>
        <taxon>Stenosarchaea group</taxon>
        <taxon>Halobacteria</taxon>
        <taxon>Halobacteriales</taxon>
        <taxon>Haloarculaceae</taxon>
        <taxon>Halovenus</taxon>
    </lineage>
</organism>
<feature type="compositionally biased region" description="Basic and acidic residues" evidence="8">
    <location>
        <begin position="194"/>
        <end position="212"/>
    </location>
</feature>
<dbReference type="PRINTS" id="PR00147">
    <property type="entry name" value="DNAPHOTLYASE"/>
</dbReference>
<comment type="cofactor">
    <cofactor evidence="7">
        <name>(6R)-5,10-methylene-5,6,7,8-tetrahydrofolate</name>
        <dbReference type="ChEBI" id="CHEBI:15636"/>
    </cofactor>
    <text evidence="7">Binds 1 5,10-methenyltetrahydrofolate (MTHF) per subunit.</text>
</comment>
<dbReference type="NCBIfam" id="TIGR02765">
    <property type="entry name" value="crypto_DASH"/>
    <property type="match status" value="1"/>
</dbReference>
<dbReference type="InterPro" id="IPR036134">
    <property type="entry name" value="Crypto/Photolyase_FAD-like_sf"/>
</dbReference>
<evidence type="ECO:0000256" key="4">
    <source>
        <dbReference type="ARBA" id="ARBA00022991"/>
    </source>
</evidence>
<evidence type="ECO:0000313" key="11">
    <source>
        <dbReference type="Proteomes" id="UP000466535"/>
    </source>
</evidence>
<evidence type="ECO:0000256" key="3">
    <source>
        <dbReference type="ARBA" id="ARBA00022827"/>
    </source>
</evidence>
<dbReference type="InterPro" id="IPR036155">
    <property type="entry name" value="Crypto/Photolyase_N_sf"/>
</dbReference>
<dbReference type="Gene3D" id="3.40.50.620">
    <property type="entry name" value="HUPs"/>
    <property type="match status" value="1"/>
</dbReference>
<keyword evidence="2 5" id="KW-0285">Flavoprotein</keyword>
<evidence type="ECO:0000256" key="8">
    <source>
        <dbReference type="SAM" id="MobiDB-lite"/>
    </source>
</evidence>
<feature type="site" description="Electron transfer via tryptophanyl radical" evidence="6">
    <location>
        <position position="400"/>
    </location>
</feature>
<dbReference type="InterPro" id="IPR014133">
    <property type="entry name" value="Cry_DASH"/>
</dbReference>
<sequence length="485" mass="55565">MDTAVVWFRDDLRVTDNPVLADAVDRAETVVPVYVTDPRRRGDSEYGPAKRGRHRARFRRESLQDLRASLRDSGGELLLRDGTVETVVPELAAASDANAVFAQTKPATEEIEREHAVRDGLPAGVDFERRWTHTLYHINDLPTPYDSIDDTFTPWRKEVEQSTEVRDPVPAPAEITVPDDIEAGEIPTVDALAGDDRTGGDDSRDDGPDDRAVLPFEGGETAGKGRLEAYFWEGDHLREYKQTRNGMLGADYSSKFSAYLAAGCLSPRWIHREVRRYEDERVSNEDTYWLLFELAWRDFFQFQFVKHGGDFFTADGIRGVDKEWQHDREAFQRWAAGETGLPFVDANMRELNRTGYMSNRGRQNVASFLVDALEIDWRWGAAYFEQQLVDYDVASNWGNWAYQAGVGNDSRDNHFNVLSQADRYDGNAEYVRTWLPELADLPPEYAHRPWQLDDAERAEYGVELGIDYPRPMIDFEQRYAELGRR</sequence>
<accession>A0A6B0T353</accession>
<reference evidence="10 11" key="1">
    <citation type="submission" date="2019-12" db="EMBL/GenBank/DDBJ databases">
        <title>Isolation and characterization of three novel carbon monoxide-oxidizing members of Halobacteria from salione crusts and soils.</title>
        <authorList>
            <person name="Myers M.R."/>
            <person name="King G.M."/>
        </authorList>
    </citation>
    <scope>NUCLEOTIDE SEQUENCE [LARGE SCALE GENOMIC DNA]</scope>
    <source>
        <strain evidence="10 11">WSH3</strain>
    </source>
</reference>
<dbReference type="GO" id="GO:0000719">
    <property type="term" value="P:photoreactive repair"/>
    <property type="evidence" value="ECO:0007669"/>
    <property type="project" value="TreeGrafter"/>
</dbReference>
<dbReference type="GO" id="GO:0003677">
    <property type="term" value="F:DNA binding"/>
    <property type="evidence" value="ECO:0007669"/>
    <property type="project" value="TreeGrafter"/>
</dbReference>
<dbReference type="Pfam" id="PF00875">
    <property type="entry name" value="DNA_photolyase"/>
    <property type="match status" value="1"/>
</dbReference>
<evidence type="ECO:0000313" key="10">
    <source>
        <dbReference type="EMBL" id="MXR51557.1"/>
    </source>
</evidence>
<dbReference type="EMBL" id="WUUT01000003">
    <property type="protein sequence ID" value="MXR51557.1"/>
    <property type="molecule type" value="Genomic_DNA"/>
</dbReference>
<keyword evidence="4 7" id="KW-0157">Chromophore</keyword>
<feature type="binding site" evidence="5">
    <location>
        <position position="240"/>
    </location>
    <ligand>
        <name>FAD</name>
        <dbReference type="ChEBI" id="CHEBI:57692"/>
    </ligand>
</feature>
<comment type="function">
    <text evidence="7">May have a photoreceptor function.</text>
</comment>
<dbReference type="PANTHER" id="PTHR11455">
    <property type="entry name" value="CRYPTOCHROME"/>
    <property type="match status" value="1"/>
</dbReference>
<gene>
    <name evidence="10" type="ORF">GRX03_08065</name>
</gene>
<feature type="region of interest" description="Disordered" evidence="8">
    <location>
        <begin position="161"/>
        <end position="218"/>
    </location>
</feature>
<feature type="binding site" evidence="5">
    <location>
        <begin position="253"/>
        <end position="257"/>
    </location>
    <ligand>
        <name>FAD</name>
        <dbReference type="ChEBI" id="CHEBI:57692"/>
    </ligand>
</feature>
<proteinExistence type="inferred from homology"/>
<dbReference type="RefSeq" id="WP_159763710.1">
    <property type="nucleotide sequence ID" value="NZ_WUUT01000003.1"/>
</dbReference>
<feature type="binding site" evidence="5">
    <location>
        <begin position="390"/>
        <end position="392"/>
    </location>
    <ligand>
        <name>FAD</name>
        <dbReference type="ChEBI" id="CHEBI:57692"/>
    </ligand>
</feature>
<dbReference type="InterPro" id="IPR005101">
    <property type="entry name" value="Cryptochr/Photolyase_FAD-bd"/>
</dbReference>
<evidence type="ECO:0000256" key="5">
    <source>
        <dbReference type="PIRSR" id="PIRSR602081-1"/>
    </source>
</evidence>
<dbReference type="Pfam" id="PF03441">
    <property type="entry name" value="FAD_binding_7"/>
    <property type="match status" value="1"/>
</dbReference>
<dbReference type="InterPro" id="IPR006050">
    <property type="entry name" value="DNA_photolyase_N"/>
</dbReference>
<feature type="binding site" evidence="5">
    <location>
        <begin position="293"/>
        <end position="300"/>
    </location>
    <ligand>
        <name>FAD</name>
        <dbReference type="ChEBI" id="CHEBI:57692"/>
    </ligand>
</feature>
<dbReference type="Proteomes" id="UP000466535">
    <property type="component" value="Unassembled WGS sequence"/>
</dbReference>
<dbReference type="SUPFAM" id="SSF48173">
    <property type="entry name" value="Cryptochrome/photolyase FAD-binding domain"/>
    <property type="match status" value="1"/>
</dbReference>